<feature type="compositionally biased region" description="Low complexity" evidence="2">
    <location>
        <begin position="395"/>
        <end position="413"/>
    </location>
</feature>
<dbReference type="OrthoDB" id="3977264at2759"/>
<organism evidence="3 4">
    <name type="scientific">Candida verbasci</name>
    <dbReference type="NCBI Taxonomy" id="1227364"/>
    <lineage>
        <taxon>Eukaryota</taxon>
        <taxon>Fungi</taxon>
        <taxon>Dikarya</taxon>
        <taxon>Ascomycota</taxon>
        <taxon>Saccharomycotina</taxon>
        <taxon>Pichiomycetes</taxon>
        <taxon>Debaryomycetaceae</taxon>
        <taxon>Candida/Lodderomyces clade</taxon>
        <taxon>Candida</taxon>
    </lineage>
</organism>
<feature type="compositionally biased region" description="Pro residues" evidence="2">
    <location>
        <begin position="331"/>
        <end position="349"/>
    </location>
</feature>
<name>A0A9W4TZ59_9ASCO</name>
<evidence type="ECO:0000313" key="3">
    <source>
        <dbReference type="EMBL" id="CAI5758436.1"/>
    </source>
</evidence>
<feature type="coiled-coil region" evidence="1">
    <location>
        <begin position="117"/>
        <end position="148"/>
    </location>
</feature>
<dbReference type="AlphaFoldDB" id="A0A9W4TZ59"/>
<feature type="region of interest" description="Disordered" evidence="2">
    <location>
        <begin position="315"/>
        <end position="349"/>
    </location>
</feature>
<evidence type="ECO:0000313" key="4">
    <source>
        <dbReference type="Proteomes" id="UP001152885"/>
    </source>
</evidence>
<protein>
    <submittedName>
        <fullName evidence="3">Uncharacterized protein</fullName>
    </submittedName>
</protein>
<feature type="compositionally biased region" description="Low complexity" evidence="2">
    <location>
        <begin position="164"/>
        <end position="174"/>
    </location>
</feature>
<feature type="compositionally biased region" description="Polar residues" evidence="2">
    <location>
        <begin position="315"/>
        <end position="326"/>
    </location>
</feature>
<feature type="compositionally biased region" description="Low complexity" evidence="2">
    <location>
        <begin position="1"/>
        <end position="16"/>
    </location>
</feature>
<dbReference type="Proteomes" id="UP001152885">
    <property type="component" value="Unassembled WGS sequence"/>
</dbReference>
<comment type="caution">
    <text evidence="3">The sequence shown here is derived from an EMBL/GenBank/DDBJ whole genome shotgun (WGS) entry which is preliminary data.</text>
</comment>
<feature type="compositionally biased region" description="Polar residues" evidence="2">
    <location>
        <begin position="206"/>
        <end position="223"/>
    </location>
</feature>
<dbReference type="EMBL" id="CANTUO010000003">
    <property type="protein sequence ID" value="CAI5758436.1"/>
    <property type="molecule type" value="Genomic_DNA"/>
</dbReference>
<reference evidence="3" key="1">
    <citation type="submission" date="2022-12" db="EMBL/GenBank/DDBJ databases">
        <authorList>
            <person name="Brejova B."/>
        </authorList>
    </citation>
    <scope>NUCLEOTIDE SEQUENCE</scope>
</reference>
<accession>A0A9W4TZ59</accession>
<keyword evidence="1" id="KW-0175">Coiled coil</keyword>
<feature type="region of interest" description="Disordered" evidence="2">
    <location>
        <begin position="155"/>
        <end position="174"/>
    </location>
</feature>
<feature type="region of interest" description="Disordered" evidence="2">
    <location>
        <begin position="1"/>
        <end position="51"/>
    </location>
</feature>
<proteinExistence type="predicted"/>
<feature type="region of interest" description="Disordered" evidence="2">
    <location>
        <begin position="395"/>
        <end position="431"/>
    </location>
</feature>
<sequence length="458" mass="51054">MSKIDLPSIQSITSQISPPPSLPNSITSTTSNISRKHSLSNIDIQPPPLKRHNKPQQLNLNGTSNADLALRIVSPGLPPLVSDEMKTTVKISQKIEQQQKYLINIRNHGKDVDQEGLLNMQKDLNNLKVQLEKENERQKQQQQLIQQLPPLSQMQTHYIPPQPQNYNPNTTSNSRINSLKVYASDDADLNRLKRRRLERDKIPQPLNISTNSKPNPMINSAPIQQMKLPPPAPAPISNSLSRASLPSAQITYQTLKPTKKIINSNVNINANTNLPRKAKSTNSSYKEIHSLLANSNPVTDVFAGEVQKAAPPNAQPLTAQSRMKSASTQLPQPPKPSQPTPPQRLPVQLPYPYPIPHYLPVNLNPKKNEIFGSINFMNENIFNFKIFEKNDLSDNGSNGSNGSSTTSSGNGKSPLSSINSTETKDSEQQEDWINVEKKKFLKICETCWDEFIKTKTSS</sequence>
<keyword evidence="4" id="KW-1185">Reference proteome</keyword>
<evidence type="ECO:0000256" key="1">
    <source>
        <dbReference type="SAM" id="Coils"/>
    </source>
</evidence>
<feature type="compositionally biased region" description="Low complexity" evidence="2">
    <location>
        <begin position="23"/>
        <end position="33"/>
    </location>
</feature>
<evidence type="ECO:0000256" key="2">
    <source>
        <dbReference type="SAM" id="MobiDB-lite"/>
    </source>
</evidence>
<feature type="region of interest" description="Disordered" evidence="2">
    <location>
        <begin position="193"/>
        <end position="225"/>
    </location>
</feature>
<gene>
    <name evidence="3" type="ORF">CANVERA_P2948</name>
</gene>